<dbReference type="Proteomes" id="UP000824120">
    <property type="component" value="Chromosome 3"/>
</dbReference>
<comment type="caution">
    <text evidence="1">The sequence shown here is derived from an EMBL/GenBank/DDBJ whole genome shotgun (WGS) entry which is preliminary data.</text>
</comment>
<dbReference type="AlphaFoldDB" id="A0A9J5ZWP4"/>
<protein>
    <submittedName>
        <fullName evidence="1">Uncharacterized protein</fullName>
    </submittedName>
</protein>
<sequence length="155" mass="16921">MLPALVALTEHPEHSLLRLEVVYLGYDLEKSICLITSCDPSISDFRSRMEKIEATTVDPLARSEVMLPASAITFPVLTNIKKVLKTSAADISPALTNLPPYQKSRAQQMNVRPCADPIPIPASQDFFLASFLGSSCASSKISRTLCMLPNDVTIL</sequence>
<name>A0A9J5ZWP4_SOLCO</name>
<dbReference type="EMBL" id="JACXVP010000003">
    <property type="protein sequence ID" value="KAG5616499.1"/>
    <property type="molecule type" value="Genomic_DNA"/>
</dbReference>
<evidence type="ECO:0000313" key="1">
    <source>
        <dbReference type="EMBL" id="KAG5616499.1"/>
    </source>
</evidence>
<proteinExistence type="predicted"/>
<keyword evidence="2" id="KW-1185">Reference proteome</keyword>
<gene>
    <name evidence="1" type="ORF">H5410_016323</name>
</gene>
<reference evidence="1 2" key="1">
    <citation type="submission" date="2020-09" db="EMBL/GenBank/DDBJ databases">
        <title>De no assembly of potato wild relative species, Solanum commersonii.</title>
        <authorList>
            <person name="Cho K."/>
        </authorList>
    </citation>
    <scope>NUCLEOTIDE SEQUENCE [LARGE SCALE GENOMIC DNA]</scope>
    <source>
        <strain evidence="1">LZ3.2</strain>
        <tissue evidence="1">Leaf</tissue>
    </source>
</reference>
<accession>A0A9J5ZWP4</accession>
<evidence type="ECO:0000313" key="2">
    <source>
        <dbReference type="Proteomes" id="UP000824120"/>
    </source>
</evidence>
<organism evidence="1 2">
    <name type="scientific">Solanum commersonii</name>
    <name type="common">Commerson's wild potato</name>
    <name type="synonym">Commerson's nightshade</name>
    <dbReference type="NCBI Taxonomy" id="4109"/>
    <lineage>
        <taxon>Eukaryota</taxon>
        <taxon>Viridiplantae</taxon>
        <taxon>Streptophyta</taxon>
        <taxon>Embryophyta</taxon>
        <taxon>Tracheophyta</taxon>
        <taxon>Spermatophyta</taxon>
        <taxon>Magnoliopsida</taxon>
        <taxon>eudicotyledons</taxon>
        <taxon>Gunneridae</taxon>
        <taxon>Pentapetalae</taxon>
        <taxon>asterids</taxon>
        <taxon>lamiids</taxon>
        <taxon>Solanales</taxon>
        <taxon>Solanaceae</taxon>
        <taxon>Solanoideae</taxon>
        <taxon>Solaneae</taxon>
        <taxon>Solanum</taxon>
    </lineage>
</organism>